<evidence type="ECO:0000313" key="2">
    <source>
        <dbReference type="Proteomes" id="UP000004471"/>
    </source>
</evidence>
<feature type="non-terminal residue" evidence="1">
    <location>
        <position position="1"/>
    </location>
</feature>
<organism evidence="1 2">
    <name type="scientific">Pseudomonas syringae pv. japonica str. M301072</name>
    <dbReference type="NCBI Taxonomy" id="629262"/>
    <lineage>
        <taxon>Bacteria</taxon>
        <taxon>Pseudomonadati</taxon>
        <taxon>Pseudomonadota</taxon>
        <taxon>Gammaproteobacteria</taxon>
        <taxon>Pseudomonadales</taxon>
        <taxon>Pseudomonadaceae</taxon>
        <taxon>Pseudomonas</taxon>
        <taxon>Pseudomonas syringae</taxon>
    </lineage>
</organism>
<sequence length="33" mass="3959">WRILPADEREQLLVDFNDTSLDYPQQQTIHGLF</sequence>
<comment type="caution">
    <text evidence="1">The sequence shown here is derived from an EMBL/GenBank/DDBJ whole genome shotgun (WGS) entry which is preliminary data.</text>
</comment>
<dbReference type="Proteomes" id="UP000004471">
    <property type="component" value="Unassembled WGS sequence"/>
</dbReference>
<accession>F3G142</accession>
<gene>
    <name evidence="1" type="ORF">PSYJA_46806</name>
</gene>
<protein>
    <submittedName>
        <fullName evidence="1">Amino acid adenylation</fullName>
    </submittedName>
</protein>
<proteinExistence type="predicted"/>
<evidence type="ECO:0000313" key="1">
    <source>
        <dbReference type="EMBL" id="EGH36184.1"/>
    </source>
</evidence>
<reference evidence="1 2" key="1">
    <citation type="journal article" date="2011" name="PLoS Pathog.">
        <title>Dynamic evolution of pathogenicity revealed by sequencing and comparative genomics of 19 Pseudomonas syringae isolates.</title>
        <authorList>
            <person name="Baltrus D.A."/>
            <person name="Nishimura M.T."/>
            <person name="Romanchuk A."/>
            <person name="Chang J.H."/>
            <person name="Mukhtar M.S."/>
            <person name="Cherkis K."/>
            <person name="Roach J."/>
            <person name="Grant S.R."/>
            <person name="Jones C.D."/>
            <person name="Dangl J.L."/>
        </authorList>
    </citation>
    <scope>NUCLEOTIDE SEQUENCE [LARGE SCALE GENOMIC DNA]</scope>
    <source>
        <strain evidence="2">M301072PT</strain>
    </source>
</reference>
<feature type="non-terminal residue" evidence="1">
    <location>
        <position position="33"/>
    </location>
</feature>
<dbReference type="EMBL" id="AEAH01004535">
    <property type="protein sequence ID" value="EGH36184.1"/>
    <property type="molecule type" value="Genomic_DNA"/>
</dbReference>
<name>F3G142_PSESX</name>
<dbReference type="AlphaFoldDB" id="F3G142"/>